<dbReference type="AlphaFoldDB" id="A0A318TR94"/>
<protein>
    <submittedName>
        <fullName evidence="1">Uncharacterized protein</fullName>
    </submittedName>
</protein>
<accession>A0A318TR94</accession>
<evidence type="ECO:0000313" key="1">
    <source>
        <dbReference type="EMBL" id="PYF06863.1"/>
    </source>
</evidence>
<sequence>MNSIENKYGLTEQERKQIIAEIMPILEERSREEIEHVLHLIVKKGTKPFLNLPIKRYSQPSEKI</sequence>
<comment type="caution">
    <text evidence="1">The sequence shown here is derived from an EMBL/GenBank/DDBJ whole genome shotgun (WGS) entry which is preliminary data.</text>
</comment>
<dbReference type="RefSeq" id="WP_107934413.1">
    <property type="nucleotide sequence ID" value="NZ_JAMAWO010000002.1"/>
</dbReference>
<evidence type="ECO:0000313" key="2">
    <source>
        <dbReference type="Proteomes" id="UP000247416"/>
    </source>
</evidence>
<gene>
    <name evidence="1" type="ORF">BJ095_10798</name>
</gene>
<organism evidence="1 2">
    <name type="scientific">Ureibacillus chungkukjangi</name>
    <dbReference type="NCBI Taxonomy" id="1202712"/>
    <lineage>
        <taxon>Bacteria</taxon>
        <taxon>Bacillati</taxon>
        <taxon>Bacillota</taxon>
        <taxon>Bacilli</taxon>
        <taxon>Bacillales</taxon>
        <taxon>Caryophanaceae</taxon>
        <taxon>Ureibacillus</taxon>
    </lineage>
</organism>
<proteinExistence type="predicted"/>
<dbReference type="Proteomes" id="UP000247416">
    <property type="component" value="Unassembled WGS sequence"/>
</dbReference>
<reference evidence="1 2" key="1">
    <citation type="submission" date="2018-06" db="EMBL/GenBank/DDBJ databases">
        <title>Genomic Encyclopedia of Archaeal and Bacterial Type Strains, Phase II (KMG-II): from individual species to whole genera.</title>
        <authorList>
            <person name="Goeker M."/>
        </authorList>
    </citation>
    <scope>NUCLEOTIDE SEQUENCE [LARGE SCALE GENOMIC DNA]</scope>
    <source>
        <strain evidence="1 2">KACC 16626</strain>
    </source>
</reference>
<keyword evidence="2" id="KW-1185">Reference proteome</keyword>
<dbReference type="EMBL" id="QJTJ01000007">
    <property type="protein sequence ID" value="PYF06863.1"/>
    <property type="molecule type" value="Genomic_DNA"/>
</dbReference>
<name>A0A318TR94_9BACL</name>